<protein>
    <submittedName>
        <fullName evidence="2">Uncharacterized protein</fullName>
    </submittedName>
</protein>
<proteinExistence type="predicted"/>
<organism evidence="2 3">
    <name type="scientific">Iphiclides podalirius</name>
    <name type="common">scarce swallowtail</name>
    <dbReference type="NCBI Taxonomy" id="110791"/>
    <lineage>
        <taxon>Eukaryota</taxon>
        <taxon>Metazoa</taxon>
        <taxon>Ecdysozoa</taxon>
        <taxon>Arthropoda</taxon>
        <taxon>Hexapoda</taxon>
        <taxon>Insecta</taxon>
        <taxon>Pterygota</taxon>
        <taxon>Neoptera</taxon>
        <taxon>Endopterygota</taxon>
        <taxon>Lepidoptera</taxon>
        <taxon>Glossata</taxon>
        <taxon>Ditrysia</taxon>
        <taxon>Papilionoidea</taxon>
        <taxon>Papilionidae</taxon>
        <taxon>Papilioninae</taxon>
        <taxon>Iphiclides</taxon>
    </lineage>
</organism>
<gene>
    <name evidence="2" type="ORF">IPOD504_LOCUS755</name>
</gene>
<dbReference type="Proteomes" id="UP000837857">
    <property type="component" value="Chromosome 1"/>
</dbReference>
<name>A0ABN8HPU0_9NEOP</name>
<feature type="region of interest" description="Disordered" evidence="1">
    <location>
        <begin position="64"/>
        <end position="102"/>
    </location>
</feature>
<feature type="non-terminal residue" evidence="2">
    <location>
        <position position="218"/>
    </location>
</feature>
<evidence type="ECO:0000256" key="1">
    <source>
        <dbReference type="SAM" id="MobiDB-lite"/>
    </source>
</evidence>
<reference evidence="2" key="1">
    <citation type="submission" date="2022-03" db="EMBL/GenBank/DDBJ databases">
        <authorList>
            <person name="Martin H S."/>
        </authorList>
    </citation>
    <scope>NUCLEOTIDE SEQUENCE</scope>
</reference>
<keyword evidence="3" id="KW-1185">Reference proteome</keyword>
<evidence type="ECO:0000313" key="3">
    <source>
        <dbReference type="Proteomes" id="UP000837857"/>
    </source>
</evidence>
<dbReference type="EMBL" id="OW152813">
    <property type="protein sequence ID" value="CAH2035910.1"/>
    <property type="molecule type" value="Genomic_DNA"/>
</dbReference>
<sequence>MRQADGVRGAWFAQIVAPSRAAAGTARVASHSIQARGPRRRRTRADAFERDTIVLHYSVTTRPLNLPPRRQRTRRAAAEHAQSPHYPARNARRAQAPPPAHVLKPQIKRQSAPRCATRLFSTEPALKAAGAATRVNKCSSADATRIKPNATENLKATAAQRNHSRIGRAFKTIYHKWHFKQIRGTNGAVPSRRGRGKNPSEDVEFRRIVKKIFRKNRD</sequence>
<evidence type="ECO:0000313" key="2">
    <source>
        <dbReference type="EMBL" id="CAH2035910.1"/>
    </source>
</evidence>
<accession>A0ABN8HPU0</accession>